<feature type="compositionally biased region" description="Low complexity" evidence="1">
    <location>
        <begin position="112"/>
        <end position="122"/>
    </location>
</feature>
<feature type="region of interest" description="Disordered" evidence="1">
    <location>
        <begin position="566"/>
        <end position="626"/>
    </location>
</feature>
<feature type="compositionally biased region" description="Low complexity" evidence="1">
    <location>
        <begin position="220"/>
        <end position="240"/>
    </location>
</feature>
<dbReference type="AlphaFoldDB" id="A0A6A3Q2C0"/>
<accession>A0A6A3Q2C0</accession>
<feature type="compositionally biased region" description="Low complexity" evidence="1">
    <location>
        <begin position="141"/>
        <end position="150"/>
    </location>
</feature>
<evidence type="ECO:0000313" key="2">
    <source>
        <dbReference type="EMBL" id="KAE9067581.1"/>
    </source>
</evidence>
<feature type="compositionally biased region" description="Low complexity" evidence="1">
    <location>
        <begin position="603"/>
        <end position="626"/>
    </location>
</feature>
<feature type="compositionally biased region" description="Basic and acidic residues" evidence="1">
    <location>
        <begin position="200"/>
        <end position="209"/>
    </location>
</feature>
<proteinExistence type="predicted"/>
<feature type="region of interest" description="Disordered" evidence="1">
    <location>
        <begin position="498"/>
        <end position="534"/>
    </location>
</feature>
<feature type="compositionally biased region" description="Basic and acidic residues" evidence="1">
    <location>
        <begin position="388"/>
        <end position="397"/>
    </location>
</feature>
<gene>
    <name evidence="2" type="ORF">PF006_g29967</name>
</gene>
<evidence type="ECO:0000256" key="1">
    <source>
        <dbReference type="SAM" id="MobiDB-lite"/>
    </source>
</evidence>
<feature type="compositionally biased region" description="Low complexity" evidence="1">
    <location>
        <begin position="284"/>
        <end position="300"/>
    </location>
</feature>
<name>A0A6A3Q2C0_9STRA</name>
<protein>
    <submittedName>
        <fullName evidence="2">Uncharacterized protein</fullName>
    </submittedName>
</protein>
<sequence length="626" mass="66308">MLESSRSTQTPPPIATPAATPGSSTETPAATPAPTIKVGAPAAIPTPADASGGSNRAVQRRRRLRLRLRRTLVEARVEPFDADAASDCDSGGHPWQLDGDTGSDSCSDDQGRSSSGYSDSGGRLWMLESSRSTQTPPPIATPAATPGSSTEKPAATFAPTIKVGAATAIPTPADASIDGDTGSDSCSDDQGRSSSGYSDSDGRLWRLESSRSTQTPPPIATSAATPGRSTETPAATPAPTIKRTPVEARVESFDADTASDCDSGGRLWRLESSRSTQTPPPIATPAATPGRSTETPAATPAPTIKVGAATAIPTPADASVGSNRAVQRRRRLRLRLRRTPVEARVEPFDADAASDCDFGGHPWQIDGDTGSDSCSDDQGRSTSGYSDSDGRLWRLESSRSTQTPPPIDSGGRQWRLELSRSTQTPPPIATPADVCGGSSRAVRRRRRLRLRLRRPPLAARRRYRHRLLLRRSRSEQQRLFRLRWTPVEARVEPFDADAASDCDLGGHPWQIDGDNGSDFCSDDQGRSSIGYSDSDGRLWRLESSRSTQTPPPIDSGGRQWRLELSRSTQTPPPIATPAATPGSSTETPAATPAPTIKTPPPIATWAATPGRSTETPAATPAPTIKD</sequence>
<dbReference type="EMBL" id="QXGA01005349">
    <property type="protein sequence ID" value="KAE9067581.1"/>
    <property type="molecule type" value="Genomic_DNA"/>
</dbReference>
<feature type="non-terminal residue" evidence="2">
    <location>
        <position position="626"/>
    </location>
</feature>
<dbReference type="PANTHER" id="PTHR45725:SF1">
    <property type="entry name" value="DISHEVELLED ASSOCIATED ACTIVATOR OF MORPHOGENESIS, ISOFORM D"/>
    <property type="match status" value="1"/>
</dbReference>
<feature type="compositionally biased region" description="Low complexity" evidence="1">
    <location>
        <begin position="16"/>
        <end position="35"/>
    </location>
</feature>
<feature type="compositionally biased region" description="Basic residues" evidence="1">
    <location>
        <begin position="58"/>
        <end position="70"/>
    </location>
</feature>
<feature type="region of interest" description="Disordered" evidence="1">
    <location>
        <begin position="351"/>
        <end position="441"/>
    </location>
</feature>
<feature type="region of interest" description="Disordered" evidence="1">
    <location>
        <begin position="1"/>
        <end position="300"/>
    </location>
</feature>
<reference evidence="2 3" key="1">
    <citation type="submission" date="2018-08" db="EMBL/GenBank/DDBJ databases">
        <title>Genomic investigation of the strawberry pathogen Phytophthora fragariae indicates pathogenicity is determined by transcriptional variation in three key races.</title>
        <authorList>
            <person name="Adams T.M."/>
            <person name="Armitage A.D."/>
            <person name="Sobczyk M.K."/>
            <person name="Bates H.J."/>
            <person name="Dunwell J.M."/>
            <person name="Nellist C.F."/>
            <person name="Harrison R.J."/>
        </authorList>
    </citation>
    <scope>NUCLEOTIDE SEQUENCE [LARGE SCALE GENOMIC DNA]</scope>
    <source>
        <strain evidence="2 3">NOV-5</strain>
    </source>
</reference>
<evidence type="ECO:0000313" key="3">
    <source>
        <dbReference type="Proteomes" id="UP000440732"/>
    </source>
</evidence>
<feature type="compositionally biased region" description="Low complexity" evidence="1">
    <location>
        <begin position="576"/>
        <end position="596"/>
    </location>
</feature>
<organism evidence="2 3">
    <name type="scientific">Phytophthora fragariae</name>
    <dbReference type="NCBI Taxonomy" id="53985"/>
    <lineage>
        <taxon>Eukaryota</taxon>
        <taxon>Sar</taxon>
        <taxon>Stramenopiles</taxon>
        <taxon>Oomycota</taxon>
        <taxon>Peronosporomycetes</taxon>
        <taxon>Peronosporales</taxon>
        <taxon>Peronosporaceae</taxon>
        <taxon>Phytophthora</taxon>
    </lineage>
</organism>
<dbReference type="Proteomes" id="UP000440732">
    <property type="component" value="Unassembled WGS sequence"/>
</dbReference>
<comment type="caution">
    <text evidence="2">The sequence shown here is derived from an EMBL/GenBank/DDBJ whole genome shotgun (WGS) entry which is preliminary data.</text>
</comment>
<dbReference type="PANTHER" id="PTHR45725">
    <property type="entry name" value="FORMIN HOMOLOGY 2 FAMILY MEMBER"/>
    <property type="match status" value="1"/>
</dbReference>
<dbReference type="InterPro" id="IPR051425">
    <property type="entry name" value="Formin_Homology"/>
</dbReference>